<accession>A0A9W8ASV0</accession>
<dbReference type="Proteomes" id="UP001151582">
    <property type="component" value="Unassembled WGS sequence"/>
</dbReference>
<protein>
    <submittedName>
        <fullName evidence="1">Uncharacterized protein</fullName>
    </submittedName>
</protein>
<keyword evidence="2" id="KW-1185">Reference proteome</keyword>
<proteinExistence type="predicted"/>
<sequence>MPHLHLGSARRSTFKTPMMLKAEEEGQIKVSQNGDPDEASQSANCIVSSSGRFRVYTTPKPTILGYSNYFIPPKAPVGSSSMCSKQSLAAIATQAPGDSGVGGLRTSLDHGGNGAYLLNTLASDDSSVMFSRNNSMARRHSHVPPMHCQSDLWCLSGFPRTGKKKTKPNECS</sequence>
<comment type="caution">
    <text evidence="1">The sequence shown here is derived from an EMBL/GenBank/DDBJ whole genome shotgun (WGS) entry which is preliminary data.</text>
</comment>
<name>A0A9W8ASV0_9FUNG</name>
<evidence type="ECO:0000313" key="1">
    <source>
        <dbReference type="EMBL" id="KAJ1968328.1"/>
    </source>
</evidence>
<gene>
    <name evidence="1" type="ORF">H4R34_006284</name>
</gene>
<feature type="non-terminal residue" evidence="1">
    <location>
        <position position="172"/>
    </location>
</feature>
<evidence type="ECO:0000313" key="2">
    <source>
        <dbReference type="Proteomes" id="UP001151582"/>
    </source>
</evidence>
<dbReference type="AlphaFoldDB" id="A0A9W8ASV0"/>
<organism evidence="1 2">
    <name type="scientific">Dimargaris verticillata</name>
    <dbReference type="NCBI Taxonomy" id="2761393"/>
    <lineage>
        <taxon>Eukaryota</taxon>
        <taxon>Fungi</taxon>
        <taxon>Fungi incertae sedis</taxon>
        <taxon>Zoopagomycota</taxon>
        <taxon>Kickxellomycotina</taxon>
        <taxon>Dimargaritomycetes</taxon>
        <taxon>Dimargaritales</taxon>
        <taxon>Dimargaritaceae</taxon>
        <taxon>Dimargaris</taxon>
    </lineage>
</organism>
<reference evidence="1" key="1">
    <citation type="submission" date="2022-07" db="EMBL/GenBank/DDBJ databases">
        <title>Phylogenomic reconstructions and comparative analyses of Kickxellomycotina fungi.</title>
        <authorList>
            <person name="Reynolds N.K."/>
            <person name="Stajich J.E."/>
            <person name="Barry K."/>
            <person name="Grigoriev I.V."/>
            <person name="Crous P."/>
            <person name="Smith M.E."/>
        </authorList>
    </citation>
    <scope>NUCLEOTIDE SEQUENCE</scope>
    <source>
        <strain evidence="1">RSA 567</strain>
    </source>
</reference>
<dbReference type="EMBL" id="JANBQB010002147">
    <property type="protein sequence ID" value="KAJ1968328.1"/>
    <property type="molecule type" value="Genomic_DNA"/>
</dbReference>